<dbReference type="Pfam" id="PF02163">
    <property type="entry name" value="Peptidase_M50"/>
    <property type="match status" value="1"/>
</dbReference>
<gene>
    <name evidence="9" type="ORF">WJX72_003051</name>
</gene>
<dbReference type="AlphaFoldDB" id="A0AAW1Q6A4"/>
<organism evidence="9 10">
    <name type="scientific">[Myrmecia] bisecta</name>
    <dbReference type="NCBI Taxonomy" id="41462"/>
    <lineage>
        <taxon>Eukaryota</taxon>
        <taxon>Viridiplantae</taxon>
        <taxon>Chlorophyta</taxon>
        <taxon>core chlorophytes</taxon>
        <taxon>Trebouxiophyceae</taxon>
        <taxon>Trebouxiales</taxon>
        <taxon>Trebouxiaceae</taxon>
        <taxon>Myrmecia</taxon>
    </lineage>
</organism>
<dbReference type="InterPro" id="IPR001193">
    <property type="entry name" value="MBTPS2"/>
</dbReference>
<dbReference type="GO" id="GO:0016020">
    <property type="term" value="C:membrane"/>
    <property type="evidence" value="ECO:0007669"/>
    <property type="project" value="InterPro"/>
</dbReference>
<keyword evidence="5 7" id="KW-0472">Membrane</keyword>
<accession>A0AAW1Q6A4</accession>
<comment type="caution">
    <text evidence="9">The sequence shown here is derived from an EMBL/GenBank/DDBJ whole genome shotgun (WGS) entry which is preliminary data.</text>
</comment>
<keyword evidence="4 7" id="KW-1133">Transmembrane helix</keyword>
<evidence type="ECO:0000313" key="9">
    <source>
        <dbReference type="EMBL" id="KAK9817848.1"/>
    </source>
</evidence>
<keyword evidence="3 7" id="KW-0812">Transmembrane</keyword>
<evidence type="ECO:0000259" key="8">
    <source>
        <dbReference type="Pfam" id="PF02163"/>
    </source>
</evidence>
<keyword evidence="10" id="KW-1185">Reference proteome</keyword>
<dbReference type="InterPro" id="IPR036034">
    <property type="entry name" value="PDZ_sf"/>
</dbReference>
<dbReference type="EMBL" id="JALJOR010000004">
    <property type="protein sequence ID" value="KAK9817848.1"/>
    <property type="molecule type" value="Genomic_DNA"/>
</dbReference>
<evidence type="ECO:0000256" key="5">
    <source>
        <dbReference type="ARBA" id="ARBA00023136"/>
    </source>
</evidence>
<feature type="transmembrane region" description="Helical" evidence="7">
    <location>
        <begin position="29"/>
        <end position="49"/>
    </location>
</feature>
<evidence type="ECO:0000256" key="4">
    <source>
        <dbReference type="ARBA" id="ARBA00022989"/>
    </source>
</evidence>
<evidence type="ECO:0000256" key="3">
    <source>
        <dbReference type="ARBA" id="ARBA00022692"/>
    </source>
</evidence>
<feature type="transmembrane region" description="Helical" evidence="7">
    <location>
        <begin position="172"/>
        <end position="193"/>
    </location>
</feature>
<feature type="transmembrane region" description="Helical" evidence="7">
    <location>
        <begin position="205"/>
        <end position="227"/>
    </location>
</feature>
<feature type="transmembrane region" description="Helical" evidence="7">
    <location>
        <begin position="61"/>
        <end position="84"/>
    </location>
</feature>
<name>A0AAW1Q6A4_9CHLO</name>
<dbReference type="PANTHER" id="PTHR13325">
    <property type="entry name" value="PROTEASE M50 MEMBRANE-BOUND TRANSCRIPTION FACTOR SITE 2 PROTEASE"/>
    <property type="match status" value="1"/>
</dbReference>
<evidence type="ECO:0000256" key="7">
    <source>
        <dbReference type="SAM" id="Phobius"/>
    </source>
</evidence>
<dbReference type="Gene3D" id="2.30.42.10">
    <property type="match status" value="1"/>
</dbReference>
<reference evidence="9 10" key="1">
    <citation type="journal article" date="2024" name="Nat. Commun.">
        <title>Phylogenomics reveals the evolutionary origins of lichenization in chlorophyte algae.</title>
        <authorList>
            <person name="Puginier C."/>
            <person name="Libourel C."/>
            <person name="Otte J."/>
            <person name="Skaloud P."/>
            <person name="Haon M."/>
            <person name="Grisel S."/>
            <person name="Petersen M."/>
            <person name="Berrin J.G."/>
            <person name="Delaux P.M."/>
            <person name="Dal Grande F."/>
            <person name="Keller J."/>
        </authorList>
    </citation>
    <scope>NUCLEOTIDE SEQUENCE [LARGE SCALE GENOMIC DNA]</scope>
    <source>
        <strain evidence="9 10">SAG 2043</strain>
    </source>
</reference>
<dbReference type="GO" id="GO:0012505">
    <property type="term" value="C:endomembrane system"/>
    <property type="evidence" value="ECO:0007669"/>
    <property type="project" value="UniProtKB-SubCell"/>
</dbReference>
<evidence type="ECO:0000313" key="10">
    <source>
        <dbReference type="Proteomes" id="UP001489004"/>
    </source>
</evidence>
<dbReference type="Proteomes" id="UP001489004">
    <property type="component" value="Unassembled WGS sequence"/>
</dbReference>
<comment type="subcellular location">
    <subcellularLocation>
        <location evidence="1">Endomembrane system</location>
        <topology evidence="1">Multi-pass membrane protein</topology>
    </subcellularLocation>
</comment>
<dbReference type="InterPro" id="IPR008915">
    <property type="entry name" value="Peptidase_M50"/>
</dbReference>
<dbReference type="GO" id="GO:0031293">
    <property type="term" value="P:membrane protein intracellular domain proteolysis"/>
    <property type="evidence" value="ECO:0007669"/>
    <property type="project" value="TreeGrafter"/>
</dbReference>
<dbReference type="PRINTS" id="PR01000">
    <property type="entry name" value="SREBPS2PTASE"/>
</dbReference>
<dbReference type="SUPFAM" id="SSF50156">
    <property type="entry name" value="PDZ domain-like"/>
    <property type="match status" value="1"/>
</dbReference>
<evidence type="ECO:0000256" key="1">
    <source>
        <dbReference type="ARBA" id="ARBA00004127"/>
    </source>
</evidence>
<dbReference type="GO" id="GO:1905897">
    <property type="term" value="P:regulation of response to endoplasmic reticulum stress"/>
    <property type="evidence" value="ECO:0007669"/>
    <property type="project" value="TreeGrafter"/>
</dbReference>
<feature type="domain" description="Peptidase M50" evidence="8">
    <location>
        <begin position="142"/>
        <end position="272"/>
    </location>
</feature>
<sequence length="355" mass="37482">MPSALLVLVTVWVCLYLVALLLKKSLGLGGLGVGWLSISIQTTSLNRVFHRLGRQQYGALWQQWFGMGVVVAGMLSISAIFILLRELWQAAAWAVEVATDGSNAAPVVRTTLAEMYADRGSVIGLAVPGLTVPWSHGIFLWVATAVSVAVHEAGHAIAAASEGIGVQQVGAFMLLLLPGAYVALDTNTLAVLAAWRTLRVVCAGVWHNAVLCVLCWLLALMLPWLLLPLYSTGQGAVVRFAHPGSPLAQHLAPGDVITAVNQCPIKGSADWVHCLRSPSTDPAHIWLPAQQSHLDSAGRGEVTAEQLMQLMSHGGPYAGLGYCIPDMQRRAAPVSISAGPVPAADHLHGAHVAPG</sequence>
<dbReference type="PANTHER" id="PTHR13325:SF3">
    <property type="entry name" value="MEMBRANE-BOUND TRANSCRIPTION FACTOR SITE-2 PROTEASE"/>
    <property type="match status" value="1"/>
</dbReference>
<dbReference type="GO" id="GO:0004222">
    <property type="term" value="F:metalloendopeptidase activity"/>
    <property type="evidence" value="ECO:0007669"/>
    <property type="project" value="InterPro"/>
</dbReference>
<evidence type="ECO:0000256" key="6">
    <source>
        <dbReference type="ARBA" id="ARBA00032658"/>
    </source>
</evidence>
<proteinExistence type="inferred from homology"/>
<comment type="similarity">
    <text evidence="2">Belongs to the peptidase M50A family.</text>
</comment>
<evidence type="ECO:0000256" key="2">
    <source>
        <dbReference type="ARBA" id="ARBA00009989"/>
    </source>
</evidence>
<protein>
    <recommendedName>
        <fullName evidence="6">Endopeptidase S2P</fullName>
    </recommendedName>
</protein>
<dbReference type="GO" id="GO:0005737">
    <property type="term" value="C:cytoplasm"/>
    <property type="evidence" value="ECO:0007669"/>
    <property type="project" value="TreeGrafter"/>
</dbReference>